<name>X1GUF9_9ZZZZ</name>
<protein>
    <recommendedName>
        <fullName evidence="2">NodB homology domain-containing protein</fullName>
    </recommendedName>
</protein>
<evidence type="ECO:0008006" key="2">
    <source>
        <dbReference type="Google" id="ProtNLM"/>
    </source>
</evidence>
<dbReference type="AlphaFoldDB" id="X1GUF9"/>
<accession>X1GUF9</accession>
<gene>
    <name evidence="1" type="ORF">S03H2_17119</name>
</gene>
<sequence>MHGVYHTYKEFETDKDQDYLQEGIDEFKTCFGYEPEIFKPPQLKISKANKKLIKENNMTLKTIPLQNI</sequence>
<proteinExistence type="predicted"/>
<organism evidence="1">
    <name type="scientific">marine sediment metagenome</name>
    <dbReference type="NCBI Taxonomy" id="412755"/>
    <lineage>
        <taxon>unclassified sequences</taxon>
        <taxon>metagenomes</taxon>
        <taxon>ecological metagenomes</taxon>
    </lineage>
</organism>
<comment type="caution">
    <text evidence="1">The sequence shown here is derived from an EMBL/GenBank/DDBJ whole genome shotgun (WGS) entry which is preliminary data.</text>
</comment>
<evidence type="ECO:0000313" key="1">
    <source>
        <dbReference type="EMBL" id="GAH45249.1"/>
    </source>
</evidence>
<dbReference type="EMBL" id="BARU01008804">
    <property type="protein sequence ID" value="GAH45249.1"/>
    <property type="molecule type" value="Genomic_DNA"/>
</dbReference>
<reference evidence="1" key="1">
    <citation type="journal article" date="2014" name="Front. Microbiol.">
        <title>High frequency of phylogenetically diverse reductive dehalogenase-homologous genes in deep subseafloor sedimentary metagenomes.</title>
        <authorList>
            <person name="Kawai M."/>
            <person name="Futagami T."/>
            <person name="Toyoda A."/>
            <person name="Takaki Y."/>
            <person name="Nishi S."/>
            <person name="Hori S."/>
            <person name="Arai W."/>
            <person name="Tsubouchi T."/>
            <person name="Morono Y."/>
            <person name="Uchiyama I."/>
            <person name="Ito T."/>
            <person name="Fujiyama A."/>
            <person name="Inagaki F."/>
            <person name="Takami H."/>
        </authorList>
    </citation>
    <scope>NUCLEOTIDE SEQUENCE</scope>
    <source>
        <strain evidence="1">Expedition CK06-06</strain>
    </source>
</reference>